<dbReference type="InterPro" id="IPR013378">
    <property type="entry name" value="InlB-like_B-rpt"/>
</dbReference>
<dbReference type="RefSeq" id="WP_133125414.1">
    <property type="nucleotide sequence ID" value="NZ_NMWT01000018.1"/>
</dbReference>
<keyword evidence="3" id="KW-1185">Reference proteome</keyword>
<evidence type="ECO:0000256" key="1">
    <source>
        <dbReference type="ARBA" id="ARBA00004196"/>
    </source>
</evidence>
<dbReference type="InterPro" id="IPR051922">
    <property type="entry name" value="Bact_Sporulation_Assoc"/>
</dbReference>
<dbReference type="InterPro" id="IPR007253">
    <property type="entry name" value="Cell_wall-bd_2"/>
</dbReference>
<dbReference type="Gene3D" id="2.60.40.4270">
    <property type="entry name" value="Listeria-Bacteroides repeat domain"/>
    <property type="match status" value="3"/>
</dbReference>
<protein>
    <submittedName>
        <fullName evidence="2">Internalin A</fullName>
    </submittedName>
</protein>
<dbReference type="PANTHER" id="PTHR30032:SF8">
    <property type="entry name" value="GERMINATION-SPECIFIC N-ACETYLMURAMOYL-L-ALANINE AMIDASE"/>
    <property type="match status" value="1"/>
</dbReference>
<comment type="subcellular location">
    <subcellularLocation>
        <location evidence="1">Cell envelope</location>
    </subcellularLocation>
</comment>
<dbReference type="NCBIfam" id="TIGR02543">
    <property type="entry name" value="List_Bact_rpt"/>
    <property type="match status" value="2"/>
</dbReference>
<gene>
    <name evidence="2" type="ORF">Uis4E_1332</name>
</gene>
<dbReference type="OrthoDB" id="3240627at2"/>
<dbReference type="GO" id="GO:0030288">
    <property type="term" value="C:outer membrane-bounded periplasmic space"/>
    <property type="evidence" value="ECO:0007669"/>
    <property type="project" value="TreeGrafter"/>
</dbReference>
<feature type="non-terminal residue" evidence="2">
    <location>
        <position position="1"/>
    </location>
</feature>
<dbReference type="PANTHER" id="PTHR30032">
    <property type="entry name" value="N-ACETYLMURAMOYL-L-ALANINE AMIDASE-RELATED"/>
    <property type="match status" value="1"/>
</dbReference>
<evidence type="ECO:0000313" key="2">
    <source>
        <dbReference type="EMBL" id="PLS27803.1"/>
    </source>
</evidence>
<name>A0A2N5J0S5_9BIFI</name>
<sequence length="505" mass="52326">DGWDTAATGGAKYSFGSAVTGNITLYAHWTEVPPAPTYYMVSFDARGGSPTPQTQRVESGKAASQPAVPTRSGYTFDGWYTAATGGAKYSFGSAVTGNITLYAHWTEVPPAPTYYMVSFDARGGSPTPQTQRVESGKAASQPAVPTRSGYTFDGWYTAATGGAKYSFGTAVTSNITLYAHWTENETPQPSKGELRRLSGGTRYQTMGAVVKAAFPGTSDYVVVASGDGYADALSASSLAGGLNAPIVLTTGHGGLSPEARTQISRVGAKRALVIGSEVSVSEQAVAEIRSMGLMAYRVSGNNRYETNLAVYRIGAGLGINWSSKMIVASGEGFADALSISSYAYKNVAPIFLATANGGLPDATMTALRSSSFSSSVVIGSNVVVPDVVSNVQLPSLGVSSRRLYGSGRYETSAKVAQWCIQQGMTVDGAVFASGEGYADALSAGPLAGKSNAVLMLVRDSSSPAVSLAGQYAGSVSKAWVVGSSVVVSNATMQDIADVLRVENKH</sequence>
<reference evidence="2 3" key="1">
    <citation type="submission" date="2017-07" db="EMBL/GenBank/DDBJ databases">
        <title>Bifidobacterium novel species.</title>
        <authorList>
            <person name="Lugli G.A."/>
            <person name="Milani C."/>
            <person name="Duranti S."/>
            <person name="Mangifesta M."/>
        </authorList>
    </citation>
    <scope>NUCLEOTIDE SEQUENCE [LARGE SCALE GENOMIC DNA]</scope>
    <source>
        <strain evidence="2 3">77</strain>
    </source>
</reference>
<dbReference type="EMBL" id="NMWT01000018">
    <property type="protein sequence ID" value="PLS27803.1"/>
    <property type="molecule type" value="Genomic_DNA"/>
</dbReference>
<dbReference type="AlphaFoldDB" id="A0A2N5J0S5"/>
<organism evidence="2 3">
    <name type="scientific">Bifidobacterium parmae</name>
    <dbReference type="NCBI Taxonomy" id="361854"/>
    <lineage>
        <taxon>Bacteria</taxon>
        <taxon>Bacillati</taxon>
        <taxon>Actinomycetota</taxon>
        <taxon>Actinomycetes</taxon>
        <taxon>Bifidobacteriales</taxon>
        <taxon>Bifidobacteriaceae</taxon>
        <taxon>Bifidobacterium</taxon>
    </lineage>
</organism>
<accession>A0A2N5J0S5</accession>
<evidence type="ECO:0000313" key="3">
    <source>
        <dbReference type="Proteomes" id="UP000235034"/>
    </source>
</evidence>
<comment type="caution">
    <text evidence="2">The sequence shown here is derived from an EMBL/GenBank/DDBJ whole genome shotgun (WGS) entry which is preliminary data.</text>
</comment>
<dbReference type="Gene3D" id="3.40.50.12090">
    <property type="match status" value="2"/>
</dbReference>
<dbReference type="Proteomes" id="UP000235034">
    <property type="component" value="Unassembled WGS sequence"/>
</dbReference>
<dbReference type="Pfam" id="PF04122">
    <property type="entry name" value="CW_binding_2"/>
    <property type="match status" value="3"/>
</dbReference>
<dbReference type="InterPro" id="IPR042229">
    <property type="entry name" value="Listeria/Bacterioides_rpt_sf"/>
</dbReference>
<dbReference type="Pfam" id="PF09479">
    <property type="entry name" value="Flg_new"/>
    <property type="match status" value="3"/>
</dbReference>
<proteinExistence type="predicted"/>